<gene>
    <name evidence="2" type="primary">orf5</name>
    <name evidence="2" type="ORF">pIL7_5</name>
</gene>
<dbReference type="AlphaFoldDB" id="G0WKN3"/>
<dbReference type="Pfam" id="PF01527">
    <property type="entry name" value="HTH_Tnp_1"/>
    <property type="match status" value="1"/>
</dbReference>
<keyword evidence="1" id="KW-0175">Coiled coil</keyword>
<dbReference type="InterPro" id="IPR009057">
    <property type="entry name" value="Homeodomain-like_sf"/>
</dbReference>
<name>G0WKN3_LACLL</name>
<dbReference type="InterPro" id="IPR002514">
    <property type="entry name" value="Transposase_8"/>
</dbReference>
<sequence>MRYIFWKGYNKLDTKLREIVERFIMARRKFDKQFKNSAVKLILEEGYSVKEVSQELEVHANSLYRWVQEVEEYGESAFPGNGTALADAQHKIKLLEKENRYLQEELELLKKFRVFLKRSK</sequence>
<protein>
    <recommendedName>
        <fullName evidence="3">Transposase</fullName>
    </recommendedName>
</protein>
<organism evidence="2">
    <name type="scientific">Lactococcus lactis subsp. lactis</name>
    <name type="common">Streptococcus lactis</name>
    <dbReference type="NCBI Taxonomy" id="1360"/>
    <lineage>
        <taxon>Bacteria</taxon>
        <taxon>Bacillati</taxon>
        <taxon>Bacillota</taxon>
        <taxon>Bacilli</taxon>
        <taxon>Lactobacillales</taxon>
        <taxon>Streptococcaceae</taxon>
        <taxon>Lactococcus</taxon>
    </lineage>
</organism>
<dbReference type="EMBL" id="HM197723">
    <property type="protein sequence ID" value="ADX30882.1"/>
    <property type="molecule type" value="Genomic_DNA"/>
</dbReference>
<evidence type="ECO:0000256" key="1">
    <source>
        <dbReference type="SAM" id="Coils"/>
    </source>
</evidence>
<proteinExistence type="predicted"/>
<keyword evidence="2" id="KW-0614">Plasmid</keyword>
<dbReference type="Gene3D" id="1.10.10.60">
    <property type="entry name" value="Homeodomain-like"/>
    <property type="match status" value="1"/>
</dbReference>
<dbReference type="GO" id="GO:0003677">
    <property type="term" value="F:DNA binding"/>
    <property type="evidence" value="ECO:0007669"/>
    <property type="project" value="InterPro"/>
</dbReference>
<feature type="coiled-coil region" evidence="1">
    <location>
        <begin position="85"/>
        <end position="112"/>
    </location>
</feature>
<accession>G0WKN3</accession>
<evidence type="ECO:0000313" key="2">
    <source>
        <dbReference type="EMBL" id="ADX30882.1"/>
    </source>
</evidence>
<dbReference type="GO" id="GO:0006313">
    <property type="term" value="P:DNA transposition"/>
    <property type="evidence" value="ECO:0007669"/>
    <property type="project" value="InterPro"/>
</dbReference>
<dbReference type="SUPFAM" id="SSF46689">
    <property type="entry name" value="Homeodomain-like"/>
    <property type="match status" value="1"/>
</dbReference>
<reference evidence="2" key="1">
    <citation type="journal article" date="2011" name="PLoS ONE">
        <title>Adaptative potential of the Lactococcus lactis IL594 strain encoded in its 7 plasmids.</title>
        <authorList>
            <person name="Gorecki R.K."/>
            <person name="Koryszewska-Baginska A."/>
            <person name="Golebiewski M."/>
            <person name="Zylinska J."/>
            <person name="Grynberg M."/>
            <person name="Bardowski J.K."/>
        </authorList>
    </citation>
    <scope>NUCLEOTIDE SEQUENCE</scope>
    <source>
        <strain evidence="2">IL594</strain>
        <plasmid evidence="2">pIL7</plasmid>
    </source>
</reference>
<dbReference type="GO" id="GO:0004803">
    <property type="term" value="F:transposase activity"/>
    <property type="evidence" value="ECO:0007669"/>
    <property type="project" value="InterPro"/>
</dbReference>
<evidence type="ECO:0008006" key="3">
    <source>
        <dbReference type="Google" id="ProtNLM"/>
    </source>
</evidence>
<geneLocation type="plasmid" evidence="2">
    <name>pIL7</name>
</geneLocation>